<comment type="caution">
    <text evidence="2">The sequence shown here is derived from an EMBL/GenBank/DDBJ whole genome shotgun (WGS) entry which is preliminary data.</text>
</comment>
<gene>
    <name evidence="2" type="ORF">ABS770_20080</name>
</gene>
<evidence type="ECO:0000256" key="1">
    <source>
        <dbReference type="SAM" id="MobiDB-lite"/>
    </source>
</evidence>
<evidence type="ECO:0000313" key="3">
    <source>
        <dbReference type="Proteomes" id="UP001432995"/>
    </source>
</evidence>
<dbReference type="Proteomes" id="UP001432995">
    <property type="component" value="Unassembled WGS sequence"/>
</dbReference>
<feature type="region of interest" description="Disordered" evidence="1">
    <location>
        <begin position="1"/>
        <end position="29"/>
    </location>
</feature>
<protein>
    <submittedName>
        <fullName evidence="2">Uncharacterized protein</fullName>
    </submittedName>
</protein>
<dbReference type="EMBL" id="JBELQD010000026">
    <property type="protein sequence ID" value="MER2290560.1"/>
    <property type="molecule type" value="Genomic_DNA"/>
</dbReference>
<organism evidence="2 3">
    <name type="scientific">Methylobacterium brachiatum</name>
    <dbReference type="NCBI Taxonomy" id="269660"/>
    <lineage>
        <taxon>Bacteria</taxon>
        <taxon>Pseudomonadati</taxon>
        <taxon>Pseudomonadota</taxon>
        <taxon>Alphaproteobacteria</taxon>
        <taxon>Hyphomicrobiales</taxon>
        <taxon>Methylobacteriaceae</taxon>
        <taxon>Methylobacterium</taxon>
    </lineage>
</organism>
<name>A0ABV1R6W9_9HYPH</name>
<dbReference type="RefSeq" id="WP_127992114.1">
    <property type="nucleotide sequence ID" value="NZ_JBELQD010000026.1"/>
</dbReference>
<evidence type="ECO:0000313" key="2">
    <source>
        <dbReference type="EMBL" id="MER2290560.1"/>
    </source>
</evidence>
<reference evidence="2" key="1">
    <citation type="submission" date="2024-06" db="EMBL/GenBank/DDBJ databases">
        <authorList>
            <person name="Campbell A.G."/>
        </authorList>
    </citation>
    <scope>NUCLEOTIDE SEQUENCE</scope>
    <source>
        <strain evidence="2">EM17</strain>
    </source>
</reference>
<keyword evidence="3" id="KW-1185">Reference proteome</keyword>
<sequence length="99" mass="10211">MGSRDRRSRRRRSGSRVDGGPGEPARPARPATAVLLAGVAAALGVPEAAFRDGSAALAEHAETAAMLQAWQGLRHRADRQEVLALARALALAPPGGPGQ</sequence>
<proteinExistence type="predicted"/>
<feature type="compositionally biased region" description="Basic residues" evidence="1">
    <location>
        <begin position="1"/>
        <end position="14"/>
    </location>
</feature>
<accession>A0ABV1R6W9</accession>